<organism evidence="5 6">
    <name type="scientific">Cladobotryum mycophilum</name>
    <dbReference type="NCBI Taxonomy" id="491253"/>
    <lineage>
        <taxon>Eukaryota</taxon>
        <taxon>Fungi</taxon>
        <taxon>Dikarya</taxon>
        <taxon>Ascomycota</taxon>
        <taxon>Pezizomycotina</taxon>
        <taxon>Sordariomycetes</taxon>
        <taxon>Hypocreomycetidae</taxon>
        <taxon>Hypocreales</taxon>
        <taxon>Hypocreaceae</taxon>
        <taxon>Cladobotryum</taxon>
    </lineage>
</organism>
<dbReference type="InterPro" id="IPR001466">
    <property type="entry name" value="Beta-lactam-related"/>
</dbReference>
<keyword evidence="2" id="KW-0732">Signal</keyword>
<dbReference type="SUPFAM" id="SSF56601">
    <property type="entry name" value="beta-lactamase/transpeptidase-like"/>
    <property type="match status" value="1"/>
</dbReference>
<dbReference type="Gene3D" id="3.40.710.10">
    <property type="entry name" value="DD-peptidase/beta-lactamase superfamily"/>
    <property type="match status" value="1"/>
</dbReference>
<dbReference type="InterPro" id="IPR051478">
    <property type="entry name" value="Beta-lactamase-like_AB/R"/>
</dbReference>
<feature type="chain" id="PRO_5045161543" evidence="2">
    <location>
        <begin position="21"/>
        <end position="579"/>
    </location>
</feature>
<dbReference type="InterPro" id="IPR012338">
    <property type="entry name" value="Beta-lactam/transpept-like"/>
</dbReference>
<accession>A0ABR0ST85</accession>
<feature type="signal peptide" evidence="2">
    <location>
        <begin position="1"/>
        <end position="20"/>
    </location>
</feature>
<protein>
    <submittedName>
        <fullName evidence="5">Beta-lactamase-like protein</fullName>
    </submittedName>
</protein>
<dbReference type="EMBL" id="JAVFKD010000004">
    <property type="protein sequence ID" value="KAK5995364.1"/>
    <property type="molecule type" value="Genomic_DNA"/>
</dbReference>
<dbReference type="InterPro" id="IPR058664">
    <property type="entry name" value="ARB_00930-like_C"/>
</dbReference>
<comment type="similarity">
    <text evidence="1">Belongs to the beta-lactamase family.</text>
</comment>
<sequence>MHFHLQSIFLASLFPGLVPAALNCRPEGPVLPKPTALGEAPIFQDATNKLTKTFDDAISGHIKAGWDVNNVTFSVAVISADQTVPGVPVWEYHHLAKANKNGTKNLDRDSQYLIGSVTKVISAYLLLKSDIDLDSPVAKYLKKLADPKSLVQWKDISLRMLAEHLAGVPANYGFSEFYFLKEVFLSLGFPPVNDSDYPPCGVIALNKDCSPNDFLDGMLDSYPVTAPMERPAYSNVAFTIFIMALEEATGKNYSQMVDEFVVKPLDLKNTLPSPGDDKKAVIPPGESSWGADYGYNAPGGGLVSSLSDLSKFTHALLSRTLDLTPTQIRQWLKPQSFSGGPYSSVGMPWEIYRPLNLTPEHPHAITIYGKGGGAQAYRSQLEVIDEYGLGLVIMTAGPMQALTLITDALLATIVPAVDKVSRDQAKQHSRKFSGKGENGTGFESTLVQDKDSLVLKSIHSGTSDLLKGLVKIWNLTIGEYVGTINPTVRLFPSDLNNKATIDEKNVTREVWHLWPQADSSPASELPGAGTQDSDCITWTIGDWAHYGGEPMDRVLFYKEDGKVVGFELPFLRSGILRPT</sequence>
<evidence type="ECO:0000256" key="1">
    <source>
        <dbReference type="ARBA" id="ARBA00038473"/>
    </source>
</evidence>
<dbReference type="Pfam" id="PF26335">
    <property type="entry name" value="ARB_00930_C"/>
    <property type="match status" value="1"/>
</dbReference>
<evidence type="ECO:0000313" key="5">
    <source>
        <dbReference type="EMBL" id="KAK5995364.1"/>
    </source>
</evidence>
<reference evidence="5 6" key="1">
    <citation type="submission" date="2024-01" db="EMBL/GenBank/DDBJ databases">
        <title>Complete genome of Cladobotryum mycophilum ATHUM6906.</title>
        <authorList>
            <person name="Christinaki A.C."/>
            <person name="Myridakis A.I."/>
            <person name="Kouvelis V.N."/>
        </authorList>
    </citation>
    <scope>NUCLEOTIDE SEQUENCE [LARGE SCALE GENOMIC DNA]</scope>
    <source>
        <strain evidence="5 6">ATHUM6906</strain>
    </source>
</reference>
<feature type="domain" description="Beta-lactamase-like ARB-00930-like C-terminal" evidence="4">
    <location>
        <begin position="422"/>
        <end position="577"/>
    </location>
</feature>
<evidence type="ECO:0000259" key="4">
    <source>
        <dbReference type="Pfam" id="PF26335"/>
    </source>
</evidence>
<comment type="caution">
    <text evidence="5">The sequence shown here is derived from an EMBL/GenBank/DDBJ whole genome shotgun (WGS) entry which is preliminary data.</text>
</comment>
<dbReference type="Proteomes" id="UP001338125">
    <property type="component" value="Unassembled WGS sequence"/>
</dbReference>
<evidence type="ECO:0000256" key="2">
    <source>
        <dbReference type="SAM" id="SignalP"/>
    </source>
</evidence>
<dbReference type="PANTHER" id="PTHR22935">
    <property type="entry name" value="PENICILLIN-BINDING PROTEIN"/>
    <property type="match status" value="1"/>
</dbReference>
<feature type="domain" description="Beta-lactamase-related" evidence="3">
    <location>
        <begin position="89"/>
        <end position="397"/>
    </location>
</feature>
<evidence type="ECO:0000313" key="6">
    <source>
        <dbReference type="Proteomes" id="UP001338125"/>
    </source>
</evidence>
<dbReference type="PANTHER" id="PTHR22935:SF95">
    <property type="entry name" value="BETA-LACTAMASE-LIKE 1-RELATED"/>
    <property type="match status" value="1"/>
</dbReference>
<evidence type="ECO:0000259" key="3">
    <source>
        <dbReference type="Pfam" id="PF00144"/>
    </source>
</evidence>
<proteinExistence type="inferred from homology"/>
<name>A0ABR0ST85_9HYPO</name>
<gene>
    <name evidence="5" type="ORF">PT974_03768</name>
</gene>
<keyword evidence="6" id="KW-1185">Reference proteome</keyword>
<dbReference type="Pfam" id="PF00144">
    <property type="entry name" value="Beta-lactamase"/>
    <property type="match status" value="1"/>
</dbReference>